<dbReference type="InterPro" id="IPR017853">
    <property type="entry name" value="GH"/>
</dbReference>
<dbReference type="CDD" id="cd00598">
    <property type="entry name" value="GH18_chitinase-like"/>
    <property type="match status" value="1"/>
</dbReference>
<dbReference type="GO" id="GO:0004553">
    <property type="term" value="F:hydrolase activity, hydrolyzing O-glycosyl compounds"/>
    <property type="evidence" value="ECO:0007669"/>
    <property type="project" value="InterPro"/>
</dbReference>
<dbReference type="SUPFAM" id="SSF51445">
    <property type="entry name" value="(Trans)glycosidases"/>
    <property type="match status" value="1"/>
</dbReference>
<dbReference type="InterPro" id="IPR001579">
    <property type="entry name" value="Glyco_hydro_18_chit_AS"/>
</dbReference>
<name>A0A2P6V224_9CHLO</name>
<evidence type="ECO:0000256" key="1">
    <source>
        <dbReference type="ARBA" id="ARBA00022801"/>
    </source>
</evidence>
<dbReference type="PROSITE" id="PS01095">
    <property type="entry name" value="GH18_1"/>
    <property type="match status" value="1"/>
</dbReference>
<dbReference type="EMBL" id="LHPF02000041">
    <property type="protein sequence ID" value="PSC68143.1"/>
    <property type="molecule type" value="Genomic_DNA"/>
</dbReference>
<keyword evidence="4" id="KW-0732">Signal</keyword>
<feature type="signal peptide" evidence="4">
    <location>
        <begin position="1"/>
        <end position="22"/>
    </location>
</feature>
<feature type="domain" description="GH18" evidence="5">
    <location>
        <begin position="200"/>
        <end position="352"/>
    </location>
</feature>
<accession>A0A2P6V224</accession>
<keyword evidence="1 3" id="KW-0378">Hydrolase</keyword>
<keyword evidence="2 3" id="KW-0326">Glycosidase</keyword>
<dbReference type="Gene3D" id="2.60.120.380">
    <property type="match status" value="1"/>
</dbReference>
<evidence type="ECO:0000256" key="2">
    <source>
        <dbReference type="ARBA" id="ARBA00023295"/>
    </source>
</evidence>
<dbReference type="InterPro" id="IPR001223">
    <property type="entry name" value="Glyco_hydro18_cat"/>
</dbReference>
<dbReference type="Proteomes" id="UP000239649">
    <property type="component" value="Unassembled WGS sequence"/>
</dbReference>
<evidence type="ECO:0000259" key="5">
    <source>
        <dbReference type="Pfam" id="PF00704"/>
    </source>
</evidence>
<evidence type="ECO:0000256" key="3">
    <source>
        <dbReference type="RuleBase" id="RU000489"/>
    </source>
</evidence>
<proteinExistence type="predicted"/>
<reference evidence="6 7" key="1">
    <citation type="journal article" date="2018" name="Plant J.">
        <title>Genome sequences of Chlorella sorokiniana UTEX 1602 and Micractinium conductrix SAG 241.80: implications to maltose excretion by a green alga.</title>
        <authorList>
            <person name="Arriola M.B."/>
            <person name="Velmurugan N."/>
            <person name="Zhang Y."/>
            <person name="Plunkett M.H."/>
            <person name="Hondzo H."/>
            <person name="Barney B.M."/>
        </authorList>
    </citation>
    <scope>NUCLEOTIDE SEQUENCE [LARGE SCALE GENOMIC DNA]</scope>
    <source>
        <strain evidence="6 7">SAG 241.80</strain>
    </source>
</reference>
<sequence length="734" mass="76793">MGRAPLALAAVLALALVCTAAGDGPGVRSAAAAKAEAAYKRARAKLAAQANTGGLGQAPQAGVCDGGVGSAATHPACSVAAATTFCSSKPQSTDKYYATTAAGCTCMYRCGCGWACPAVYNCQQGLQFNNAKQACDYAYNSWSDMWASKPADSALAQLPSYVNIVCLSFMWPEATYKGGLTWAGTGLSFSSEPAIVKGAIALLKKRHPRTKVLISVGGAAYPNWDKLNVTAVKRFVTDFGLDGVDIDFEGGANCWKGADGRIKCTSDAQYIKAVKSFRAVLPRPRYTIATAAWSIGAYGEGKWANALPAGSHTGMSLNMLREAGSKLDYVFVMSYDAGDKVSPKVAPTGYNAKEAINAYCAYFPCRRVLAGVQVPPEAWGDAEITLPEADDLGRWSKRLLYACEALAVNGTADTAHVHAHSHRRSLHASSALPGEPDPTSTAMAFKLHSRPGASKIVLLDFDGHVTTGKVWNNAFTGGAAINTPPYSTDANPAFSTTELLNIIAIWRAVAEDFAPFEPAFVFPAQLGSGTAKYVWEATSHELGHNMGLSHDGTATAGYYAGHNGWAPIMGVGYYQQLSQWSKGEYAGASMTQDDLAIIAGKVGYRADDHGNSAAAATALPGPGAAIAGSIERTGDIDWFTFDAAAGAASLTLALTPAYGSQGRSNADVQVQVLPACSYIPVASWDPAAGLFNGSQSVTLPDEGTYYVTVQGVSQVRAWLAGRRAGTPLHALVFG</sequence>
<dbReference type="Gene3D" id="3.20.20.80">
    <property type="entry name" value="Glycosidases"/>
    <property type="match status" value="1"/>
</dbReference>
<dbReference type="OrthoDB" id="511383at2759"/>
<dbReference type="AlphaFoldDB" id="A0A2P6V224"/>
<dbReference type="SUPFAM" id="SSF55486">
    <property type="entry name" value="Metalloproteases ('zincins'), catalytic domain"/>
    <property type="match status" value="1"/>
</dbReference>
<keyword evidence="7" id="KW-1185">Reference proteome</keyword>
<evidence type="ECO:0000256" key="4">
    <source>
        <dbReference type="SAM" id="SignalP"/>
    </source>
</evidence>
<dbReference type="GO" id="GO:0005975">
    <property type="term" value="P:carbohydrate metabolic process"/>
    <property type="evidence" value="ECO:0007669"/>
    <property type="project" value="InterPro"/>
</dbReference>
<gene>
    <name evidence="6" type="ORF">C2E20_8235</name>
</gene>
<comment type="caution">
    <text evidence="6">The sequence shown here is derived from an EMBL/GenBank/DDBJ whole genome shotgun (WGS) entry which is preliminary data.</text>
</comment>
<dbReference type="STRING" id="554055.A0A2P6V224"/>
<evidence type="ECO:0000313" key="7">
    <source>
        <dbReference type="Proteomes" id="UP000239649"/>
    </source>
</evidence>
<protein>
    <submittedName>
        <fullName evidence="6">Chitinase</fullName>
    </submittedName>
</protein>
<evidence type="ECO:0000313" key="6">
    <source>
        <dbReference type="EMBL" id="PSC68143.1"/>
    </source>
</evidence>
<organism evidence="6 7">
    <name type="scientific">Micractinium conductrix</name>
    <dbReference type="NCBI Taxonomy" id="554055"/>
    <lineage>
        <taxon>Eukaryota</taxon>
        <taxon>Viridiplantae</taxon>
        <taxon>Chlorophyta</taxon>
        <taxon>core chlorophytes</taxon>
        <taxon>Trebouxiophyceae</taxon>
        <taxon>Chlorellales</taxon>
        <taxon>Chlorellaceae</taxon>
        <taxon>Chlorella clade</taxon>
        <taxon>Micractinium</taxon>
    </lineage>
</organism>
<feature type="chain" id="PRO_5015140404" evidence="4">
    <location>
        <begin position="23"/>
        <end position="734"/>
    </location>
</feature>
<dbReference type="Pfam" id="PF00704">
    <property type="entry name" value="Glyco_hydro_18"/>
    <property type="match status" value="1"/>
</dbReference>